<accession>A0A3V7KUV6</accession>
<gene>
    <name evidence="3" type="ORF">C8634_21720</name>
    <name evidence="2" type="ORF">D6J37_21555</name>
</gene>
<proteinExistence type="predicted"/>
<evidence type="ECO:0000256" key="1">
    <source>
        <dbReference type="SAM" id="Phobius"/>
    </source>
</evidence>
<organism evidence="2">
    <name type="scientific">Salmonella enterica subsp. enterica serovar Pomona</name>
    <dbReference type="NCBI Taxonomy" id="570935"/>
    <lineage>
        <taxon>Bacteria</taxon>
        <taxon>Pseudomonadati</taxon>
        <taxon>Pseudomonadota</taxon>
        <taxon>Gammaproteobacteria</taxon>
        <taxon>Enterobacterales</taxon>
        <taxon>Enterobacteriaceae</taxon>
        <taxon>Salmonella</taxon>
    </lineage>
</organism>
<sequence>MAGIPTNRQTITLNISILYHQDFTTNTLSELAAITLLQGIPVILQAACALALLAHPSHELMYAPGDSFPCRLDAT</sequence>
<keyword evidence="1" id="KW-0812">Transmembrane</keyword>
<feature type="transmembrane region" description="Helical" evidence="1">
    <location>
        <begin position="31"/>
        <end position="54"/>
    </location>
</feature>
<keyword evidence="1" id="KW-0472">Membrane</keyword>
<evidence type="ECO:0000313" key="2">
    <source>
        <dbReference type="EMBL" id="EBY7405558.1"/>
    </source>
</evidence>
<dbReference type="EMBL" id="AAHOXJ010000026">
    <property type="protein sequence ID" value="EBY7405558.1"/>
    <property type="molecule type" value="Genomic_DNA"/>
</dbReference>
<keyword evidence="1" id="KW-1133">Transmembrane helix</keyword>
<protein>
    <submittedName>
        <fullName evidence="2">Uncharacterized protein</fullName>
    </submittedName>
</protein>
<evidence type="ECO:0000313" key="3">
    <source>
        <dbReference type="EMBL" id="ECS8478761.1"/>
    </source>
</evidence>
<dbReference type="EMBL" id="AAKKXN010000017">
    <property type="protein sequence ID" value="ECS8478761.1"/>
    <property type="molecule type" value="Genomic_DNA"/>
</dbReference>
<name>A0A3V7KUV6_SALET</name>
<dbReference type="AlphaFoldDB" id="A0A3V7KUV6"/>
<reference evidence="3" key="1">
    <citation type="submission" date="2018-07" db="EMBL/GenBank/DDBJ databases">
        <authorList>
            <consortium name="PulseNet: The National Subtyping Network for Foodborne Disease Surveillance"/>
            <person name="Tarr C.L."/>
            <person name="Trees E."/>
            <person name="Katz L.S."/>
            <person name="Carleton-Romer H.A."/>
            <person name="Stroika S."/>
            <person name="Kucerova Z."/>
            <person name="Roache K.F."/>
            <person name="Sabol A.L."/>
            <person name="Besser J."/>
            <person name="Gerner-Smidt P."/>
        </authorList>
    </citation>
    <scope>NUCLEOTIDE SEQUENCE</scope>
    <source>
        <strain evidence="3">PNUSAS032273</strain>
    </source>
</reference>
<reference evidence="2" key="2">
    <citation type="submission" date="2018-09" db="EMBL/GenBank/DDBJ databases">
        <authorList>
            <person name="Ashton P.M."/>
            <person name="Dallman T."/>
            <person name="Nair S."/>
            <person name="De Pinna E."/>
            <person name="Peters T."/>
            <person name="Grant K."/>
        </authorList>
    </citation>
    <scope>NUCLEOTIDE SEQUENCE</scope>
    <source>
        <strain evidence="2">243839</strain>
    </source>
</reference>
<comment type="caution">
    <text evidence="2">The sequence shown here is derived from an EMBL/GenBank/DDBJ whole genome shotgun (WGS) entry which is preliminary data.</text>
</comment>